<dbReference type="EMBL" id="JAEFBK010000008">
    <property type="protein sequence ID" value="KAG7578140.1"/>
    <property type="molecule type" value="Genomic_DNA"/>
</dbReference>
<evidence type="ECO:0000313" key="2">
    <source>
        <dbReference type="EMBL" id="KAG7578140.1"/>
    </source>
</evidence>
<feature type="transmembrane region" description="Helical" evidence="1">
    <location>
        <begin position="40"/>
        <end position="60"/>
    </location>
</feature>
<organism evidence="2 3">
    <name type="scientific">Arabidopsis thaliana x Arabidopsis arenosa</name>
    <dbReference type="NCBI Taxonomy" id="1240361"/>
    <lineage>
        <taxon>Eukaryota</taxon>
        <taxon>Viridiplantae</taxon>
        <taxon>Streptophyta</taxon>
        <taxon>Embryophyta</taxon>
        <taxon>Tracheophyta</taxon>
        <taxon>Spermatophyta</taxon>
        <taxon>Magnoliopsida</taxon>
        <taxon>eudicotyledons</taxon>
        <taxon>Gunneridae</taxon>
        <taxon>Pentapetalae</taxon>
        <taxon>rosids</taxon>
        <taxon>malvids</taxon>
        <taxon>Brassicales</taxon>
        <taxon>Brassicaceae</taxon>
        <taxon>Camelineae</taxon>
        <taxon>Arabidopsis</taxon>
    </lineage>
</organism>
<evidence type="ECO:0000256" key="1">
    <source>
        <dbReference type="SAM" id="Phobius"/>
    </source>
</evidence>
<protein>
    <recommendedName>
        <fullName evidence="4">Transmembrane protein</fullName>
    </recommendedName>
</protein>
<comment type="caution">
    <text evidence="2">The sequence shown here is derived from an EMBL/GenBank/DDBJ whole genome shotgun (WGS) entry which is preliminary data.</text>
</comment>
<keyword evidence="1" id="KW-1133">Transmembrane helix</keyword>
<evidence type="ECO:0000313" key="3">
    <source>
        <dbReference type="Proteomes" id="UP000694240"/>
    </source>
</evidence>
<feature type="non-terminal residue" evidence="2">
    <location>
        <position position="67"/>
    </location>
</feature>
<proteinExistence type="predicted"/>
<keyword evidence="1" id="KW-0472">Membrane</keyword>
<name>A0A8T2AU23_9BRAS</name>
<sequence length="67" mass="7974">MHVRSTDRVMEFKAKIVFGGRQVYLHYYMQIDEFLKAKCLFVTLTIACTLSFLCCSLLFLRRNIRMC</sequence>
<accession>A0A8T2AU23</accession>
<evidence type="ECO:0008006" key="4">
    <source>
        <dbReference type="Google" id="ProtNLM"/>
    </source>
</evidence>
<gene>
    <name evidence="2" type="ORF">ISN45_Aa03g023560</name>
</gene>
<keyword evidence="1" id="KW-0812">Transmembrane</keyword>
<reference evidence="2 3" key="1">
    <citation type="submission" date="2020-12" db="EMBL/GenBank/DDBJ databases">
        <title>Concerted genomic and epigenomic changes stabilize Arabidopsis allopolyploids.</title>
        <authorList>
            <person name="Chen Z."/>
        </authorList>
    </citation>
    <scope>NUCLEOTIDE SEQUENCE [LARGE SCALE GENOMIC DNA]</scope>
    <source>
        <strain evidence="2">Allo738</strain>
        <tissue evidence="2">Leaf</tissue>
    </source>
</reference>
<dbReference type="Proteomes" id="UP000694240">
    <property type="component" value="Chromosome 8"/>
</dbReference>
<dbReference type="AlphaFoldDB" id="A0A8T2AU23"/>
<keyword evidence="3" id="KW-1185">Reference proteome</keyword>